<feature type="transmembrane region" description="Helical" evidence="6">
    <location>
        <begin position="482"/>
        <end position="504"/>
    </location>
</feature>
<evidence type="ECO:0000256" key="6">
    <source>
        <dbReference type="SAM" id="Phobius"/>
    </source>
</evidence>
<dbReference type="Proteomes" id="UP000254100">
    <property type="component" value="Unassembled WGS sequence"/>
</dbReference>
<dbReference type="InterPro" id="IPR030676">
    <property type="entry name" value="CitT-rel"/>
</dbReference>
<keyword evidence="9" id="KW-1185">Reference proteome</keyword>
<dbReference type="STRING" id="569857.TP70_00490"/>
<reference evidence="8 10" key="2">
    <citation type="submission" date="2018-06" db="EMBL/GenBank/DDBJ databases">
        <authorList>
            <consortium name="Pathogen Informatics"/>
            <person name="Doyle S."/>
        </authorList>
    </citation>
    <scope>NUCLEOTIDE SEQUENCE [LARGE SCALE GENOMIC DNA]</scope>
    <source>
        <strain evidence="8 10">NCTC13832</strain>
    </source>
</reference>
<feature type="transmembrane region" description="Helical" evidence="6">
    <location>
        <begin position="113"/>
        <end position="133"/>
    </location>
</feature>
<dbReference type="InterPro" id="IPR001898">
    <property type="entry name" value="SLC13A/DASS"/>
</dbReference>
<dbReference type="EMBL" id="JXWY01000002">
    <property type="protein sequence ID" value="KIX91790.1"/>
    <property type="molecule type" value="Genomic_DNA"/>
</dbReference>
<dbReference type="PANTHER" id="PTHR10283">
    <property type="entry name" value="SOLUTE CARRIER FAMILY 13 MEMBER"/>
    <property type="match status" value="1"/>
</dbReference>
<feature type="transmembrane region" description="Helical" evidence="6">
    <location>
        <begin position="37"/>
        <end position="57"/>
    </location>
</feature>
<evidence type="ECO:0000256" key="5">
    <source>
        <dbReference type="ARBA" id="ARBA00023136"/>
    </source>
</evidence>
<dbReference type="EMBL" id="UHDT01000001">
    <property type="protein sequence ID" value="SUM58360.1"/>
    <property type="molecule type" value="Genomic_DNA"/>
</dbReference>
<feature type="transmembrane region" description="Helical" evidence="6">
    <location>
        <begin position="250"/>
        <end position="270"/>
    </location>
</feature>
<comment type="similarity">
    <text evidence="2">Belongs to the SLC13A/DASS transporter (TC 2.A.47) family. DIT1 subfamily.</text>
</comment>
<evidence type="ECO:0000313" key="9">
    <source>
        <dbReference type="Proteomes" id="UP000032366"/>
    </source>
</evidence>
<feature type="transmembrane region" description="Helical" evidence="6">
    <location>
        <begin position="180"/>
        <end position="197"/>
    </location>
</feature>
<accession>A0A0D6XTL5</accession>
<dbReference type="AlphaFoldDB" id="A0A0D6XTL5"/>
<evidence type="ECO:0000256" key="2">
    <source>
        <dbReference type="ARBA" id="ARBA00007349"/>
    </source>
</evidence>
<feature type="transmembrane region" description="Helical" evidence="6">
    <location>
        <begin position="12"/>
        <end position="31"/>
    </location>
</feature>
<dbReference type="GO" id="GO:0022857">
    <property type="term" value="F:transmembrane transporter activity"/>
    <property type="evidence" value="ECO:0007669"/>
    <property type="project" value="InterPro"/>
</dbReference>
<keyword evidence="4 6" id="KW-1133">Transmembrane helix</keyword>
<feature type="transmembrane region" description="Helical" evidence="6">
    <location>
        <begin position="204"/>
        <end position="222"/>
    </location>
</feature>
<dbReference type="NCBIfam" id="TIGR00785">
    <property type="entry name" value="dass"/>
    <property type="match status" value="1"/>
</dbReference>
<feature type="transmembrane region" description="Helical" evidence="6">
    <location>
        <begin position="354"/>
        <end position="373"/>
    </location>
</feature>
<keyword evidence="3 6" id="KW-0812">Transmembrane</keyword>
<dbReference type="Proteomes" id="UP000032366">
    <property type="component" value="Unassembled WGS sequence"/>
</dbReference>
<evidence type="ECO:0000313" key="7">
    <source>
        <dbReference type="EMBL" id="KIX91790.1"/>
    </source>
</evidence>
<comment type="subcellular location">
    <subcellularLocation>
        <location evidence="1">Membrane</location>
        <topology evidence="1">Multi-pass membrane protein</topology>
    </subcellularLocation>
</comment>
<evidence type="ECO:0000256" key="1">
    <source>
        <dbReference type="ARBA" id="ARBA00004141"/>
    </source>
</evidence>
<name>A0A0D6XTL5_9STAP</name>
<evidence type="ECO:0000256" key="3">
    <source>
        <dbReference type="ARBA" id="ARBA00022692"/>
    </source>
</evidence>
<dbReference type="RefSeq" id="WP_044358555.1">
    <property type="nucleotide sequence ID" value="NZ_JXWY01000002.1"/>
</dbReference>
<dbReference type="Pfam" id="PF00939">
    <property type="entry name" value="Na_sulph_symp"/>
    <property type="match status" value="1"/>
</dbReference>
<proteinExistence type="inferred from homology"/>
<evidence type="ECO:0000313" key="10">
    <source>
        <dbReference type="Proteomes" id="UP000254100"/>
    </source>
</evidence>
<dbReference type="PIRSF" id="PIRSF002457">
    <property type="entry name" value="DASS"/>
    <property type="match status" value="1"/>
</dbReference>
<dbReference type="GO" id="GO:0005886">
    <property type="term" value="C:plasma membrane"/>
    <property type="evidence" value="ECO:0007669"/>
    <property type="project" value="TreeGrafter"/>
</dbReference>
<evidence type="ECO:0000256" key="4">
    <source>
        <dbReference type="ARBA" id="ARBA00022989"/>
    </source>
</evidence>
<protein>
    <submittedName>
        <fullName evidence="8">Anion transporter family protein</fullName>
    </submittedName>
    <submittedName>
        <fullName evidence="7">Membrane protein</fullName>
    </submittedName>
</protein>
<organism evidence="8 10">
    <name type="scientific">Staphylococcus microti</name>
    <dbReference type="NCBI Taxonomy" id="569857"/>
    <lineage>
        <taxon>Bacteria</taxon>
        <taxon>Bacillati</taxon>
        <taxon>Bacillota</taxon>
        <taxon>Bacilli</taxon>
        <taxon>Bacillales</taxon>
        <taxon>Staphylococcaceae</taxon>
        <taxon>Staphylococcus</taxon>
    </lineage>
</organism>
<feature type="transmembrane region" description="Helical" evidence="6">
    <location>
        <begin position="64"/>
        <end position="82"/>
    </location>
</feature>
<gene>
    <name evidence="8" type="primary">citT</name>
    <name evidence="8" type="ORF">NCTC13832_02108</name>
    <name evidence="7" type="ORF">TP70_00490</name>
</gene>
<reference evidence="7 9" key="1">
    <citation type="submission" date="2015-01" db="EMBL/GenBank/DDBJ databases">
        <authorList>
            <person name="Guo J."/>
        </authorList>
    </citation>
    <scope>NUCLEOTIDE SEQUENCE [LARGE SCALE GENOMIC DNA]</scope>
    <source>
        <strain evidence="7 9">DSM 22147</strain>
    </source>
</reference>
<dbReference type="OrthoDB" id="9156049at2"/>
<feature type="transmembrane region" description="Helical" evidence="6">
    <location>
        <begin position="417"/>
        <end position="435"/>
    </location>
</feature>
<feature type="transmembrane region" description="Helical" evidence="6">
    <location>
        <begin position="145"/>
        <end position="174"/>
    </location>
</feature>
<keyword evidence="5 6" id="KW-0472">Membrane</keyword>
<sequence length="508" mass="53887">MGTSQKKQTASNFKPVWFILAFVALFAILLVPTPASLPVMGKCALAILAFAVILWVTEAVSYPVSAAIIIGLIILLLGFSPVQDLAESLGNPKAGGEPITGATAFGTSNALKLAFSGFSSSAVALVAAALFLATAMQITNLHKRLALWVLSLVGNKTTRIVIGAIVVAIILAFFVPSATARTGAVVPILLGMVAAFGASKNSRLAALLVITAVQAVSIWNVGIKTAAAQNIVAINFINNQLGHDVSWGEWFLYAAPWSIIMSIVLYFVVLKVIPPEKDKIDGGSDLVKQQLAELGPVTPKEWRLIAISVALLVLWSTEKVLHPIDSSSITLLALAIMLTPKIGIMSWKEAESKIPWGTIIVFGVGISLGNVLLQTTAAQWLSDKTFGLMGLEHLPLIATIALISIFNILIHLGFASATSLSSALIPVFISLASTLSLGDHSIGFVLIQQFVISFGFLLPVSSPQGMLAYGTETFTAKDYLKVGLPLTVVGYILVLLFSATYWQWLGLL</sequence>
<feature type="transmembrane region" description="Helical" evidence="6">
    <location>
        <begin position="393"/>
        <end position="410"/>
    </location>
</feature>
<evidence type="ECO:0000313" key="8">
    <source>
        <dbReference type="EMBL" id="SUM58360.1"/>
    </source>
</evidence>
<feature type="transmembrane region" description="Helical" evidence="6">
    <location>
        <begin position="441"/>
        <end position="461"/>
    </location>
</feature>